<reference evidence="2" key="1">
    <citation type="submission" date="2023-01" db="EMBL/GenBank/DDBJ databases">
        <authorList>
            <person name="Piombo E."/>
        </authorList>
    </citation>
    <scope>NUCLEOTIDE SEQUENCE</scope>
</reference>
<evidence type="ECO:0000313" key="3">
    <source>
        <dbReference type="Proteomes" id="UP001160390"/>
    </source>
</evidence>
<dbReference type="EMBL" id="CABFNP030000786">
    <property type="protein sequence ID" value="CAI6086397.1"/>
    <property type="molecule type" value="Genomic_DNA"/>
</dbReference>
<name>A0AA35LZ10_9HYPO</name>
<comment type="caution">
    <text evidence="2">The sequence shown here is derived from an EMBL/GenBank/DDBJ whole genome shotgun (WGS) entry which is preliminary data.</text>
</comment>
<accession>A0AA35LZ10</accession>
<organism evidence="2 3">
    <name type="scientific">Clonostachys chloroleuca</name>
    <dbReference type="NCBI Taxonomy" id="1926264"/>
    <lineage>
        <taxon>Eukaryota</taxon>
        <taxon>Fungi</taxon>
        <taxon>Dikarya</taxon>
        <taxon>Ascomycota</taxon>
        <taxon>Pezizomycotina</taxon>
        <taxon>Sordariomycetes</taxon>
        <taxon>Hypocreomycetidae</taxon>
        <taxon>Hypocreales</taxon>
        <taxon>Bionectriaceae</taxon>
        <taxon>Clonostachys</taxon>
    </lineage>
</organism>
<sequence length="411" mass="45650">MSSPPVKRRKIGDPFRPQLPKSSNQIQEQPFERSYQIQRFLFNDPDNDSTTWAIIEGRRQEPKFIDSQTTASPPGSCEDDSSAAGADDSLITSVSFHKNRSKARLAESNARFEGPHAEYRATKHNLSYPDSEPCKEGKQFPNISKLREHLKRVHSPEYRCSDCNHKFSQVSVAELQDLRASHRPKCRRTGRTPLPGFDMTAEQWDKCKNWSQNQRVDRGSRNGLSERKPAWSWRRIYNSLFPTDRITVGPDPCAFKPGPRAHQLPRAQPRVQQPTKGAGPGADGNLSGPAPTMTPSDFVSVFSLDYNKASNGSENPALGGSWPSSNPQGPSSITPSSTSGTTETVESAPSQSEKPAQPVTELTRIMDDMYMDSSYFSCGDYNGNMDANMFLGEYIQPSFGPADERMDGHAA</sequence>
<dbReference type="Proteomes" id="UP001160390">
    <property type="component" value="Unassembled WGS sequence"/>
</dbReference>
<gene>
    <name evidence="2" type="ORF">CCHLO57077_00010350</name>
</gene>
<feature type="region of interest" description="Disordered" evidence="1">
    <location>
        <begin position="1"/>
        <end position="30"/>
    </location>
</feature>
<protein>
    <recommendedName>
        <fullName evidence="4">C2H2-type domain-containing protein</fullName>
    </recommendedName>
</protein>
<feature type="region of interest" description="Disordered" evidence="1">
    <location>
        <begin position="248"/>
        <end position="294"/>
    </location>
</feature>
<proteinExistence type="predicted"/>
<evidence type="ECO:0008006" key="4">
    <source>
        <dbReference type="Google" id="ProtNLM"/>
    </source>
</evidence>
<evidence type="ECO:0000256" key="1">
    <source>
        <dbReference type="SAM" id="MobiDB-lite"/>
    </source>
</evidence>
<keyword evidence="3" id="KW-1185">Reference proteome</keyword>
<evidence type="ECO:0000313" key="2">
    <source>
        <dbReference type="EMBL" id="CAI6086397.1"/>
    </source>
</evidence>
<feature type="region of interest" description="Disordered" evidence="1">
    <location>
        <begin position="312"/>
        <end position="359"/>
    </location>
</feature>
<feature type="compositionally biased region" description="Low complexity" evidence="1">
    <location>
        <begin position="329"/>
        <end position="347"/>
    </location>
</feature>
<dbReference type="AlphaFoldDB" id="A0AA35LZ10"/>
<feature type="compositionally biased region" description="Basic residues" evidence="1">
    <location>
        <begin position="1"/>
        <end position="10"/>
    </location>
</feature>
<feature type="region of interest" description="Disordered" evidence="1">
    <location>
        <begin position="57"/>
        <end position="85"/>
    </location>
</feature>